<dbReference type="KEGG" id="mff:MFFC18_26390"/>
<feature type="region of interest" description="Disordered" evidence="1">
    <location>
        <begin position="1"/>
        <end position="23"/>
    </location>
</feature>
<dbReference type="EMBL" id="CP042912">
    <property type="protein sequence ID" value="QEG22756.1"/>
    <property type="molecule type" value="Genomic_DNA"/>
</dbReference>
<gene>
    <name evidence="2" type="ORF">MFFC18_26390</name>
</gene>
<keyword evidence="3" id="KW-1185">Reference proteome</keyword>
<name>A0A5B9PDV9_9BACT</name>
<evidence type="ECO:0000256" key="1">
    <source>
        <dbReference type="SAM" id="MobiDB-lite"/>
    </source>
</evidence>
<sequence>MPGLSFERSNSVEPRAKKKSRRTAAGPIWIHVGESASSLARSVVRLALVAIQSHRELFVYSATGQNDESDSVELSSSRRAIVDLIDARLKSQLSLDNVALGRRSKHSGKNRGAIGYGYRDALPELMHNGLPSHS</sequence>
<evidence type="ECO:0000313" key="3">
    <source>
        <dbReference type="Proteomes" id="UP000322214"/>
    </source>
</evidence>
<proteinExistence type="predicted"/>
<accession>A0A5B9PDV9</accession>
<evidence type="ECO:0000313" key="2">
    <source>
        <dbReference type="EMBL" id="QEG22756.1"/>
    </source>
</evidence>
<dbReference type="STRING" id="980251.GCA_001642875_02109"/>
<dbReference type="Proteomes" id="UP000322214">
    <property type="component" value="Chromosome"/>
</dbReference>
<organism evidence="2 3">
    <name type="scientific">Mariniblastus fucicola</name>
    <dbReference type="NCBI Taxonomy" id="980251"/>
    <lineage>
        <taxon>Bacteria</taxon>
        <taxon>Pseudomonadati</taxon>
        <taxon>Planctomycetota</taxon>
        <taxon>Planctomycetia</taxon>
        <taxon>Pirellulales</taxon>
        <taxon>Pirellulaceae</taxon>
        <taxon>Mariniblastus</taxon>
    </lineage>
</organism>
<protein>
    <submittedName>
        <fullName evidence="2">Uncharacterized protein</fullName>
    </submittedName>
</protein>
<reference evidence="2 3" key="1">
    <citation type="submission" date="2019-08" db="EMBL/GenBank/DDBJ databases">
        <title>Deep-cultivation of Planctomycetes and their phenomic and genomic characterization uncovers novel biology.</title>
        <authorList>
            <person name="Wiegand S."/>
            <person name="Jogler M."/>
            <person name="Boedeker C."/>
            <person name="Pinto D."/>
            <person name="Vollmers J."/>
            <person name="Rivas-Marin E."/>
            <person name="Kohn T."/>
            <person name="Peeters S.H."/>
            <person name="Heuer A."/>
            <person name="Rast P."/>
            <person name="Oberbeckmann S."/>
            <person name="Bunk B."/>
            <person name="Jeske O."/>
            <person name="Meyerdierks A."/>
            <person name="Storesund J.E."/>
            <person name="Kallscheuer N."/>
            <person name="Luecker S."/>
            <person name="Lage O.M."/>
            <person name="Pohl T."/>
            <person name="Merkel B.J."/>
            <person name="Hornburger P."/>
            <person name="Mueller R.-W."/>
            <person name="Bruemmer F."/>
            <person name="Labrenz M."/>
            <person name="Spormann A.M."/>
            <person name="Op den Camp H."/>
            <person name="Overmann J."/>
            <person name="Amann R."/>
            <person name="Jetten M.S.M."/>
            <person name="Mascher T."/>
            <person name="Medema M.H."/>
            <person name="Devos D.P."/>
            <person name="Kaster A.-K."/>
            <person name="Ovreas L."/>
            <person name="Rohde M."/>
            <person name="Galperin M.Y."/>
            <person name="Jogler C."/>
        </authorList>
    </citation>
    <scope>NUCLEOTIDE SEQUENCE [LARGE SCALE GENOMIC DNA]</scope>
    <source>
        <strain evidence="2 3">FC18</strain>
    </source>
</reference>
<dbReference type="AlphaFoldDB" id="A0A5B9PDV9"/>